<evidence type="ECO:0000259" key="5">
    <source>
        <dbReference type="PROSITE" id="PS50109"/>
    </source>
</evidence>
<feature type="region of interest" description="Disordered" evidence="4">
    <location>
        <begin position="1"/>
        <end position="22"/>
    </location>
</feature>
<comment type="caution">
    <text evidence="6">The sequence shown here is derived from an EMBL/GenBank/DDBJ whole genome shotgun (WGS) entry which is preliminary data.</text>
</comment>
<dbReference type="InterPro" id="IPR003661">
    <property type="entry name" value="HisK_dim/P_dom"/>
</dbReference>
<evidence type="ECO:0000313" key="6">
    <source>
        <dbReference type="EMBL" id="TWB26438.1"/>
    </source>
</evidence>
<dbReference type="Gene3D" id="3.30.565.10">
    <property type="entry name" value="Histidine kinase-like ATPase, C-terminal domain"/>
    <property type="match status" value="1"/>
</dbReference>
<evidence type="ECO:0000256" key="3">
    <source>
        <dbReference type="ARBA" id="ARBA00022553"/>
    </source>
</evidence>
<proteinExistence type="predicted"/>
<dbReference type="AlphaFoldDB" id="A0A560FXS7"/>
<keyword evidence="7" id="KW-1185">Reference proteome</keyword>
<dbReference type="InterPro" id="IPR005467">
    <property type="entry name" value="His_kinase_dom"/>
</dbReference>
<accession>A0A560FXS7</accession>
<dbReference type="CDD" id="cd18774">
    <property type="entry name" value="PDC2_HK_sensor"/>
    <property type="match status" value="1"/>
</dbReference>
<dbReference type="Pfam" id="PF12860">
    <property type="entry name" value="PAS_7"/>
    <property type="match status" value="1"/>
</dbReference>
<dbReference type="InterPro" id="IPR036097">
    <property type="entry name" value="HisK_dim/P_sf"/>
</dbReference>
<dbReference type="InterPro" id="IPR003594">
    <property type="entry name" value="HATPase_dom"/>
</dbReference>
<dbReference type="CDD" id="cd00075">
    <property type="entry name" value="HATPase"/>
    <property type="match status" value="1"/>
</dbReference>
<dbReference type="CDD" id="cd00082">
    <property type="entry name" value="HisKA"/>
    <property type="match status" value="1"/>
</dbReference>
<dbReference type="PRINTS" id="PR00344">
    <property type="entry name" value="BCTRLSENSOR"/>
</dbReference>
<dbReference type="SMART" id="SM00387">
    <property type="entry name" value="HATPase_c"/>
    <property type="match status" value="1"/>
</dbReference>
<keyword evidence="3" id="KW-0597">Phosphoprotein</keyword>
<dbReference type="InterPro" id="IPR035965">
    <property type="entry name" value="PAS-like_dom_sf"/>
</dbReference>
<gene>
    <name evidence="6" type="ORF">FBZ88_108203</name>
</gene>
<sequence>MTFYSSHTPTPSPTPALTTVRQDGAPDQSRALEGRALEGGGIPRLGQFGRRGLLGATVLLTLAVLAVAGAQLHHDADALVADLQRQLLARALTLTPALEQARTIGDGVAARLSGTRAEPGSIQGLPANDAVRCDERLAPDPTALNAHLILAAPDQRPPAGPTACLLSLLQSISLLASGTPISSVTVVGPDWALTYPDMPRGLRDDMTGERLIASVRGLAQRALKTGQGMMSPPYRSLVAGRGVTAAYLTRSSDRPDFLAVTVSLSLEGLWRAIGPLPDLPGNELLIVDTKGTIVSRGGAPAEAMLPDPKTGDRPSLPLAEMRKALAGAGQPVRDGVWLTAALPLTNLGWSLVVRVPWGDFLSALLSGSLWPLGSTVLLLAGIWLAYGAASRRLLAPAILLEQRLHKAVGELRLTFDNMTEGLCLLDREGRVKAANTRLAAVLDLPEHLTRPGATLAEVNTHLAGLYPTGMRLLTMPTLLARLAEGGGQYSFDAPLPGGQRWYEARFRLVPGGDMIVGLATDITARKRGELALAAAKERAVSALAQLESAQGQLVESEKMAALGGLVAGVAHEVNTPIGVGVTAASTLAERTRLLADAFAERAMTKEMLDDYLKRATTLTSLIQENLDRATRLVRSFKQVAIDQHGDAAHEVRLKRYLEDALVNLRPELRRGRHTLVIEGDGEIIVRAVPAQLWQVVSNLVLNAVMHAFPDQEGGTVRVTLSRSGTRAVMEVRDDGIGMTPEVRHRCFEPFYTTKRGQGGSGLGLSIAHTLVTSGLNGRITVDSAPGAGTTVRIEMPLVLPSASSAETAPEALTRTSP</sequence>
<dbReference type="EMBL" id="VITO01000008">
    <property type="protein sequence ID" value="TWB26438.1"/>
    <property type="molecule type" value="Genomic_DNA"/>
</dbReference>
<dbReference type="PANTHER" id="PTHR43065">
    <property type="entry name" value="SENSOR HISTIDINE KINASE"/>
    <property type="match status" value="1"/>
</dbReference>
<dbReference type="PROSITE" id="PS50109">
    <property type="entry name" value="HIS_KIN"/>
    <property type="match status" value="1"/>
</dbReference>
<organism evidence="6 7">
    <name type="scientific">Nitrospirillum amazonense</name>
    <dbReference type="NCBI Taxonomy" id="28077"/>
    <lineage>
        <taxon>Bacteria</taxon>
        <taxon>Pseudomonadati</taxon>
        <taxon>Pseudomonadota</taxon>
        <taxon>Alphaproteobacteria</taxon>
        <taxon>Rhodospirillales</taxon>
        <taxon>Azospirillaceae</taxon>
        <taxon>Nitrospirillum</taxon>
    </lineage>
</organism>
<dbReference type="Gene3D" id="1.10.287.130">
    <property type="match status" value="1"/>
</dbReference>
<protein>
    <recommendedName>
        <fullName evidence="2">histidine kinase</fullName>
        <ecNumber evidence="2">2.7.13.3</ecNumber>
    </recommendedName>
</protein>
<dbReference type="InterPro" id="IPR036890">
    <property type="entry name" value="HATPase_C_sf"/>
</dbReference>
<dbReference type="GO" id="GO:0000155">
    <property type="term" value="F:phosphorelay sensor kinase activity"/>
    <property type="evidence" value="ECO:0007669"/>
    <property type="project" value="InterPro"/>
</dbReference>
<reference evidence="6 7" key="1">
    <citation type="submission" date="2019-06" db="EMBL/GenBank/DDBJ databases">
        <title>Genomic Encyclopedia of Type Strains, Phase IV (KMG-V): Genome sequencing to study the core and pangenomes of soil and plant-associated prokaryotes.</title>
        <authorList>
            <person name="Whitman W."/>
        </authorList>
    </citation>
    <scope>NUCLEOTIDE SEQUENCE [LARGE SCALE GENOMIC DNA]</scope>
    <source>
        <strain evidence="6 7">BR 11865</strain>
    </source>
</reference>
<feature type="compositionally biased region" description="Low complexity" evidence="4">
    <location>
        <begin position="1"/>
        <end position="19"/>
    </location>
</feature>
<evidence type="ECO:0000256" key="4">
    <source>
        <dbReference type="SAM" id="MobiDB-lite"/>
    </source>
</evidence>
<dbReference type="SUPFAM" id="SSF55785">
    <property type="entry name" value="PYP-like sensor domain (PAS domain)"/>
    <property type="match status" value="1"/>
</dbReference>
<feature type="domain" description="Histidine kinase" evidence="5">
    <location>
        <begin position="568"/>
        <end position="799"/>
    </location>
</feature>
<comment type="catalytic activity">
    <reaction evidence="1">
        <text>ATP + protein L-histidine = ADP + protein N-phospho-L-histidine.</text>
        <dbReference type="EC" id="2.7.13.3"/>
    </reaction>
</comment>
<name>A0A560FXS7_9PROT</name>
<evidence type="ECO:0000313" key="7">
    <source>
        <dbReference type="Proteomes" id="UP000316545"/>
    </source>
</evidence>
<evidence type="ECO:0000256" key="2">
    <source>
        <dbReference type="ARBA" id="ARBA00012438"/>
    </source>
</evidence>
<dbReference type="SUPFAM" id="SSF47384">
    <property type="entry name" value="Homodimeric domain of signal transducing histidine kinase"/>
    <property type="match status" value="1"/>
</dbReference>
<dbReference type="EC" id="2.7.13.3" evidence="2"/>
<dbReference type="InterPro" id="IPR004358">
    <property type="entry name" value="Sig_transdc_His_kin-like_C"/>
</dbReference>
<evidence type="ECO:0000256" key="1">
    <source>
        <dbReference type="ARBA" id="ARBA00000085"/>
    </source>
</evidence>
<dbReference type="Gene3D" id="3.30.450.20">
    <property type="entry name" value="PAS domain"/>
    <property type="match status" value="1"/>
</dbReference>
<dbReference type="SUPFAM" id="SSF55874">
    <property type="entry name" value="ATPase domain of HSP90 chaperone/DNA topoisomerase II/histidine kinase"/>
    <property type="match status" value="1"/>
</dbReference>
<dbReference type="Proteomes" id="UP000316545">
    <property type="component" value="Unassembled WGS sequence"/>
</dbReference>
<dbReference type="Pfam" id="PF02518">
    <property type="entry name" value="HATPase_c"/>
    <property type="match status" value="1"/>
</dbReference>